<organism evidence="1 2">
    <name type="scientific">Nephila pilipes</name>
    <name type="common">Giant wood spider</name>
    <name type="synonym">Nephila maculata</name>
    <dbReference type="NCBI Taxonomy" id="299642"/>
    <lineage>
        <taxon>Eukaryota</taxon>
        <taxon>Metazoa</taxon>
        <taxon>Ecdysozoa</taxon>
        <taxon>Arthropoda</taxon>
        <taxon>Chelicerata</taxon>
        <taxon>Arachnida</taxon>
        <taxon>Araneae</taxon>
        <taxon>Araneomorphae</taxon>
        <taxon>Entelegynae</taxon>
        <taxon>Araneoidea</taxon>
        <taxon>Nephilidae</taxon>
        <taxon>Nephila</taxon>
    </lineage>
</organism>
<reference evidence="1" key="1">
    <citation type="submission" date="2020-08" db="EMBL/GenBank/DDBJ databases">
        <title>Multicomponent nature underlies the extraordinary mechanical properties of spider dragline silk.</title>
        <authorList>
            <person name="Kono N."/>
            <person name="Nakamura H."/>
            <person name="Mori M."/>
            <person name="Yoshida Y."/>
            <person name="Ohtoshi R."/>
            <person name="Malay A.D."/>
            <person name="Moran D.A.P."/>
            <person name="Tomita M."/>
            <person name="Numata K."/>
            <person name="Arakawa K."/>
        </authorList>
    </citation>
    <scope>NUCLEOTIDE SEQUENCE</scope>
</reference>
<proteinExistence type="predicted"/>
<protein>
    <submittedName>
        <fullName evidence="1">Integrase catalytic domain-containing protein</fullName>
    </submittedName>
</protein>
<dbReference type="Pfam" id="PF05380">
    <property type="entry name" value="Peptidase_A17"/>
    <property type="match status" value="1"/>
</dbReference>
<dbReference type="EMBL" id="BMAW01014634">
    <property type="protein sequence ID" value="GFT39817.1"/>
    <property type="molecule type" value="Genomic_DNA"/>
</dbReference>
<keyword evidence="2" id="KW-1185">Reference proteome</keyword>
<sequence length="370" mass="42572">MFGWFLSGSRTHTTITDNTSVHQFSVQVSNDCLNDQVRCLWELDFIGIQDIQKRRMSARDDGILTKFPKDYKTEDNQRVVSLIWKTIVTPMSLVIVEAKNKFHSLQKRLVSRDVLKTQYNKCMLNYIEQKHVETNKEFHKSTTTVLGIDWDTNDNTLGNAFKTSFCVAGGKPLTKRWLLRCIASCYDPLGLFSPFMIIGKILFKDTWILGIKWDELLPANLSTMWFAAVKQPDDICSIKISRYIGIFSHTPYTVHVFSDASERAYGSFSIKFSYSLQSKQTSTNQKVTLPSLELLAALMGTRLLKYFFEEVDIQSSAATLWTDSKITLSWIRSDPNKWKTFVRNRTTEYFNILNQTNGVIDLGHETLQIT</sequence>
<evidence type="ECO:0000313" key="2">
    <source>
        <dbReference type="Proteomes" id="UP000887013"/>
    </source>
</evidence>
<comment type="caution">
    <text evidence="1">The sequence shown here is derived from an EMBL/GenBank/DDBJ whole genome shotgun (WGS) entry which is preliminary data.</text>
</comment>
<dbReference type="PANTHER" id="PTHR47331">
    <property type="entry name" value="PHD-TYPE DOMAIN-CONTAINING PROTEIN"/>
    <property type="match status" value="1"/>
</dbReference>
<accession>A0A8X6NZT2</accession>
<dbReference type="Proteomes" id="UP000887013">
    <property type="component" value="Unassembled WGS sequence"/>
</dbReference>
<gene>
    <name evidence="1" type="primary">X975_18538</name>
    <name evidence="1" type="ORF">NPIL_152281</name>
</gene>
<dbReference type="InterPro" id="IPR008042">
    <property type="entry name" value="Retrotrans_Pao"/>
</dbReference>
<dbReference type="OrthoDB" id="6429900at2759"/>
<evidence type="ECO:0000313" key="1">
    <source>
        <dbReference type="EMBL" id="GFT39817.1"/>
    </source>
</evidence>
<dbReference type="AlphaFoldDB" id="A0A8X6NZT2"/>
<name>A0A8X6NZT2_NEPPI</name>